<evidence type="ECO:0000256" key="2">
    <source>
        <dbReference type="ARBA" id="ARBA00009993"/>
    </source>
</evidence>
<evidence type="ECO:0008006" key="17">
    <source>
        <dbReference type="Google" id="ProtNLM"/>
    </source>
</evidence>
<dbReference type="Gene3D" id="3.40.850.10">
    <property type="entry name" value="Kinesin motor domain"/>
    <property type="match status" value="1"/>
</dbReference>
<keyword evidence="9 11" id="KW-0505">Motor protein</keyword>
<dbReference type="GO" id="GO:0015629">
    <property type="term" value="C:actin cytoskeleton"/>
    <property type="evidence" value="ECO:0000318"/>
    <property type="project" value="GO_Central"/>
</dbReference>
<dbReference type="PROSITE" id="PS50096">
    <property type="entry name" value="IQ"/>
    <property type="match status" value="3"/>
</dbReference>
<comment type="similarity">
    <text evidence="2">Belongs to the SKP1 family.</text>
</comment>
<keyword evidence="10 11" id="KW-0009">Actin-binding</keyword>
<dbReference type="GO" id="GO:0005737">
    <property type="term" value="C:cytoplasm"/>
    <property type="evidence" value="ECO:0000318"/>
    <property type="project" value="GO_Central"/>
</dbReference>
<dbReference type="InterPro" id="IPR001232">
    <property type="entry name" value="SKP1-like"/>
</dbReference>
<keyword evidence="6" id="KW-0112">Calmodulin-binding</keyword>
<evidence type="ECO:0000256" key="6">
    <source>
        <dbReference type="ARBA" id="ARBA00022860"/>
    </source>
</evidence>
<dbReference type="SUPFAM" id="SSF81382">
    <property type="entry name" value="Skp1 dimerisation domain-like"/>
    <property type="match status" value="1"/>
</dbReference>
<evidence type="ECO:0000259" key="14">
    <source>
        <dbReference type="PROSITE" id="PS51844"/>
    </source>
</evidence>
<dbReference type="GO" id="GO:0005524">
    <property type="term" value="F:ATP binding"/>
    <property type="evidence" value="ECO:0007669"/>
    <property type="project" value="UniProtKB-UniRule"/>
</dbReference>
<feature type="compositionally biased region" description="Polar residues" evidence="12">
    <location>
        <begin position="961"/>
        <end position="974"/>
    </location>
</feature>
<dbReference type="GO" id="GO:0006511">
    <property type="term" value="P:ubiquitin-dependent protein catabolic process"/>
    <property type="evidence" value="ECO:0007669"/>
    <property type="project" value="InterPro"/>
</dbReference>
<dbReference type="InterPro" id="IPR036961">
    <property type="entry name" value="Kinesin_motor_dom_sf"/>
</dbReference>
<keyword evidence="16" id="KW-1185">Reference proteome</keyword>
<keyword evidence="7" id="KW-0175">Coiled coil</keyword>
<dbReference type="Gene3D" id="3.30.710.10">
    <property type="entry name" value="Potassium Channel Kv1.1, Chain A"/>
    <property type="match status" value="1"/>
</dbReference>
<keyword evidence="3" id="KW-0677">Repeat</keyword>
<dbReference type="PROSITE" id="PS51844">
    <property type="entry name" value="SH3_LIKE"/>
    <property type="match status" value="1"/>
</dbReference>
<dbReference type="GO" id="GO:0030048">
    <property type="term" value="P:actin filament-based movement"/>
    <property type="evidence" value="ECO:0007669"/>
    <property type="project" value="UniProtKB-ARBA"/>
</dbReference>
<dbReference type="InterPro" id="IPR004009">
    <property type="entry name" value="SH3_Myosin"/>
</dbReference>
<sequence length="1112" mass="127231">MRSGDPWEESGNASSLSLVLIKETVGNVAIGVQVWVEDAESRWVKGEVIEINNNKVKVGTNNGSEVTSNLSNVLPTEPNVEPGGVDDMTKLTYFHESAVLYILAKRYELGKFYTKSGNILISVNPFVNLPHLYNNHTMEQYRGVSSGELSPHVFSVADASYRALVTEERSQSILVSGESGAGKSETTRLLLQYLVYMGDREDSGGRNLEHKVVESISLLEAFGNAKIKDNDNSSRFCKYVKIQYDRNGRISGAAVCTYLLERSRVVRIADSERNFHCFYQLCASLEEREKYKLGNARSFHCLNQSECYELDGVNDYQKYIQTRRSMDVLGVNPDEQEAVFRILASVLHLGNIEFDAEPDTESLKFKDGKSRYHFEVAADLLRCESKGLLDLLVTQKQDDNITLNLNVEQATLSRDTLVKTIYSRLFGWLVEKVNRCIAQDQDSSFFVGVLDSPGFESFNYNSFEQFCMNWAEEKLQQQFNQNIFKEYIRDASKPSPIEFVDNQDVLDLIEKPTGIVAHLDEACMSFKATNETLTTNLFRQYIKHKQFSKPELASTNFTIKHSFGDVTYETERILIDNRSNLIEHLSLLRSSTCSFVSSFLPRSSDEGFRSSCVISSISTEIKQQLQSLMDSMNGTEFHYIRCVKPNILKKPGCFENQAVRRQLRRGGLLDAIKCGQLTELDNKTLEISSDAATKDGNQDLIGMEMDVIKIQKYWRGTLARQQYLKLQTDHMQNQLRKQTKAATIIQARWRGYKSRSQYNKVRKGAITFQCAWRGRVARRELRKFKSVSPGALKLILEYCRFHRVPGRSDKERKVFDERFVRLDTRRLCELTSAADSLDMKPLGDLTSRALARMIEGKTPEQIREIFHLPDDLTEEEKLEPVKMSTDDPRIRLLNRLYARKRKELQEKKLLKNNTTDSTIEKQVKDERSVEELVSFIDGESKNNKVGKPKKKKNRRKKGQSDESAAVTSRPQTEVANEDDEKLENEKLVRETSNPRVRGTSSTILEHYNRLLRDQDKVFEEENFEDDGIDPALKEIVDREVEDFARRLNSDWLKRPLEVLSLASPSHEGAKVLNSDFGDKSLNSIHLGNRSNGNFICDYPEDNRILQQQAKRD</sequence>
<evidence type="ECO:0000256" key="5">
    <source>
        <dbReference type="ARBA" id="ARBA00022840"/>
    </source>
</evidence>
<evidence type="ECO:0000256" key="3">
    <source>
        <dbReference type="ARBA" id="ARBA00022737"/>
    </source>
</evidence>
<reference evidence="15 16" key="1">
    <citation type="journal article" date="2008" name="Science">
        <title>The Physcomitrella genome reveals evolutionary insights into the conquest of land by plants.</title>
        <authorList>
            <person name="Rensing S."/>
            <person name="Lang D."/>
            <person name="Zimmer A."/>
            <person name="Terry A."/>
            <person name="Salamov A."/>
            <person name="Shapiro H."/>
            <person name="Nishiyama T."/>
            <person name="Perroud P.-F."/>
            <person name="Lindquist E."/>
            <person name="Kamisugi Y."/>
            <person name="Tanahashi T."/>
            <person name="Sakakibara K."/>
            <person name="Fujita T."/>
            <person name="Oishi K."/>
            <person name="Shin-I T."/>
            <person name="Kuroki Y."/>
            <person name="Toyoda A."/>
            <person name="Suzuki Y."/>
            <person name="Hashimoto A."/>
            <person name="Yamaguchi K."/>
            <person name="Sugano A."/>
            <person name="Kohara Y."/>
            <person name="Fujiyama A."/>
            <person name="Anterola A."/>
            <person name="Aoki S."/>
            <person name="Ashton N."/>
            <person name="Barbazuk W.B."/>
            <person name="Barker E."/>
            <person name="Bennetzen J."/>
            <person name="Bezanilla M."/>
            <person name="Blankenship R."/>
            <person name="Cho S.H."/>
            <person name="Dutcher S."/>
            <person name="Estelle M."/>
            <person name="Fawcett J.A."/>
            <person name="Gundlach H."/>
            <person name="Hanada K."/>
            <person name="Heyl A."/>
            <person name="Hicks K.A."/>
            <person name="Hugh J."/>
            <person name="Lohr M."/>
            <person name="Mayer K."/>
            <person name="Melkozernov A."/>
            <person name="Murata T."/>
            <person name="Nelson D."/>
            <person name="Pils B."/>
            <person name="Prigge M."/>
            <person name="Reiss B."/>
            <person name="Renner T."/>
            <person name="Rombauts S."/>
            <person name="Rushton P."/>
            <person name="Sanderfoot A."/>
            <person name="Schween G."/>
            <person name="Shiu S.-H."/>
            <person name="Stueber K."/>
            <person name="Theodoulou F.L."/>
            <person name="Tu H."/>
            <person name="Van de Peer Y."/>
            <person name="Verrier P.J."/>
            <person name="Waters E."/>
            <person name="Wood A."/>
            <person name="Yang L."/>
            <person name="Cove D."/>
            <person name="Cuming A."/>
            <person name="Hasebe M."/>
            <person name="Lucas S."/>
            <person name="Mishler D.B."/>
            <person name="Reski R."/>
            <person name="Grigoriev I."/>
            <person name="Quatrano R.S."/>
            <person name="Boore J.L."/>
        </authorList>
    </citation>
    <scope>NUCLEOTIDE SEQUENCE [LARGE SCALE GENOMIC DNA]</scope>
    <source>
        <strain evidence="15 16">cv. Gransden 2004</strain>
    </source>
</reference>
<dbReference type="Gramene" id="Pp3c9_25390V3.3">
    <property type="protein sequence ID" value="Pp3c9_25390V3.3"/>
    <property type="gene ID" value="Pp3c9_25390"/>
</dbReference>
<dbReference type="GO" id="GO:0005516">
    <property type="term" value="F:calmodulin binding"/>
    <property type="evidence" value="ECO:0007669"/>
    <property type="project" value="UniProtKB-KW"/>
</dbReference>
<dbReference type="GeneID" id="112286932"/>
<dbReference type="GO" id="GO:0007015">
    <property type="term" value="P:actin filament organization"/>
    <property type="evidence" value="ECO:0000318"/>
    <property type="project" value="GO_Central"/>
</dbReference>
<dbReference type="PANTHER" id="PTHR13140:SF781">
    <property type="entry name" value="MYOSIN-15"/>
    <property type="match status" value="1"/>
</dbReference>
<comment type="similarity">
    <text evidence="11">Belongs to the TRAFAC class myosin-kinesin ATPase superfamily. Myosin family.</text>
</comment>
<dbReference type="InterPro" id="IPR001609">
    <property type="entry name" value="Myosin_head_motor_dom-like"/>
</dbReference>
<reference evidence="15" key="3">
    <citation type="submission" date="2020-12" db="UniProtKB">
        <authorList>
            <consortium name="EnsemblPlants"/>
        </authorList>
    </citation>
    <scope>IDENTIFICATION</scope>
</reference>
<feature type="region of interest" description="Actin-binding" evidence="11">
    <location>
        <begin position="625"/>
        <end position="647"/>
    </location>
</feature>
<feature type="domain" description="Myosin motor" evidence="13">
    <location>
        <begin position="83"/>
        <end position="672"/>
    </location>
</feature>
<dbReference type="PROSITE" id="PS51456">
    <property type="entry name" value="MYOSIN_MOTOR"/>
    <property type="match status" value="1"/>
</dbReference>
<accession>A0A7I4EQH5</accession>
<dbReference type="PRINTS" id="PR00193">
    <property type="entry name" value="MYOSINHEAVY"/>
</dbReference>
<organism evidence="15 16">
    <name type="scientific">Physcomitrium patens</name>
    <name type="common">Spreading-leaved earth moss</name>
    <name type="synonym">Physcomitrella patens</name>
    <dbReference type="NCBI Taxonomy" id="3218"/>
    <lineage>
        <taxon>Eukaryota</taxon>
        <taxon>Viridiplantae</taxon>
        <taxon>Streptophyta</taxon>
        <taxon>Embryophyta</taxon>
        <taxon>Bryophyta</taxon>
        <taxon>Bryophytina</taxon>
        <taxon>Bryopsida</taxon>
        <taxon>Funariidae</taxon>
        <taxon>Funariales</taxon>
        <taxon>Funariaceae</taxon>
        <taxon>Physcomitrium</taxon>
    </lineage>
</organism>
<evidence type="ECO:0000313" key="15">
    <source>
        <dbReference type="EnsemblPlants" id="Pp3c9_25390V3.3"/>
    </source>
</evidence>
<feature type="domain" description="Myosin N-terminal SH3-like" evidence="14">
    <location>
        <begin position="29"/>
        <end position="78"/>
    </location>
</feature>
<dbReference type="Gene3D" id="1.20.120.720">
    <property type="entry name" value="Myosin VI head, motor domain, U50 subdomain"/>
    <property type="match status" value="1"/>
</dbReference>
<keyword evidence="8 11" id="KW-0518">Myosin</keyword>
<dbReference type="InterPro" id="IPR036296">
    <property type="entry name" value="SKP1-like_dim_sf"/>
</dbReference>
<dbReference type="Gene3D" id="1.20.58.530">
    <property type="match status" value="1"/>
</dbReference>
<dbReference type="InterPro" id="IPR027417">
    <property type="entry name" value="P-loop_NTPase"/>
</dbReference>
<dbReference type="RefSeq" id="XP_024385123.1">
    <property type="nucleotide sequence ID" value="XM_024529355.2"/>
</dbReference>
<evidence type="ECO:0000256" key="4">
    <source>
        <dbReference type="ARBA" id="ARBA00022741"/>
    </source>
</evidence>
<dbReference type="OrthoDB" id="6108017at2759"/>
<evidence type="ECO:0000259" key="13">
    <source>
        <dbReference type="PROSITE" id="PS51456"/>
    </source>
</evidence>
<keyword evidence="5 11" id="KW-0067">ATP-binding</keyword>
<name>A0A7I4EQH5_PHYPA</name>
<dbReference type="Gene3D" id="1.20.5.190">
    <property type="match status" value="1"/>
</dbReference>
<dbReference type="Proteomes" id="UP000006727">
    <property type="component" value="Chromosome 9"/>
</dbReference>
<dbReference type="PANTHER" id="PTHR13140">
    <property type="entry name" value="MYOSIN"/>
    <property type="match status" value="1"/>
</dbReference>
<dbReference type="GO" id="GO:0000146">
    <property type="term" value="F:microfilament motor activity"/>
    <property type="evidence" value="ECO:0000318"/>
    <property type="project" value="GO_Central"/>
</dbReference>
<dbReference type="SUPFAM" id="SSF52540">
    <property type="entry name" value="P-loop containing nucleoside triphosphate hydrolases"/>
    <property type="match status" value="1"/>
</dbReference>
<dbReference type="GO" id="GO:0009867">
    <property type="term" value="P:jasmonic acid mediated signaling pathway"/>
    <property type="evidence" value="ECO:0007669"/>
    <property type="project" value="UniProtKB-ARBA"/>
</dbReference>
<dbReference type="FunFam" id="1.10.10.820:FF:000001">
    <property type="entry name" value="Myosin heavy chain"/>
    <property type="match status" value="1"/>
</dbReference>
<dbReference type="GO" id="GO:0016020">
    <property type="term" value="C:membrane"/>
    <property type="evidence" value="ECO:0000318"/>
    <property type="project" value="GO_Central"/>
</dbReference>
<evidence type="ECO:0000313" key="16">
    <source>
        <dbReference type="Proteomes" id="UP000006727"/>
    </source>
</evidence>
<dbReference type="FunFam" id="1.20.5.190:FF:000001">
    <property type="entry name" value="unconventional myosin-Va"/>
    <property type="match status" value="1"/>
</dbReference>
<feature type="binding site" evidence="11">
    <location>
        <begin position="177"/>
        <end position="184"/>
    </location>
    <ligand>
        <name>ATP</name>
        <dbReference type="ChEBI" id="CHEBI:30616"/>
    </ligand>
</feature>
<dbReference type="SMART" id="SM00015">
    <property type="entry name" value="IQ"/>
    <property type="match status" value="3"/>
</dbReference>
<dbReference type="Pfam" id="PF02736">
    <property type="entry name" value="Myosin_N"/>
    <property type="match status" value="1"/>
</dbReference>
<evidence type="ECO:0000256" key="7">
    <source>
        <dbReference type="ARBA" id="ARBA00023054"/>
    </source>
</evidence>
<dbReference type="Pfam" id="PF01466">
    <property type="entry name" value="Skp1"/>
    <property type="match status" value="1"/>
</dbReference>
<dbReference type="Pfam" id="PF00612">
    <property type="entry name" value="IQ"/>
    <property type="match status" value="3"/>
</dbReference>
<proteinExistence type="inferred from homology"/>
<evidence type="ECO:0000256" key="1">
    <source>
        <dbReference type="ARBA" id="ARBA00004906"/>
    </source>
</evidence>
<reference evidence="15 16" key="2">
    <citation type="journal article" date="2018" name="Plant J.">
        <title>The Physcomitrella patens chromosome-scale assembly reveals moss genome structure and evolution.</title>
        <authorList>
            <person name="Lang D."/>
            <person name="Ullrich K.K."/>
            <person name="Murat F."/>
            <person name="Fuchs J."/>
            <person name="Jenkins J."/>
            <person name="Haas F.B."/>
            <person name="Piednoel M."/>
            <person name="Gundlach H."/>
            <person name="Van Bel M."/>
            <person name="Meyberg R."/>
            <person name="Vives C."/>
            <person name="Morata J."/>
            <person name="Symeonidi A."/>
            <person name="Hiss M."/>
            <person name="Muchero W."/>
            <person name="Kamisugi Y."/>
            <person name="Saleh O."/>
            <person name="Blanc G."/>
            <person name="Decker E.L."/>
            <person name="van Gessel N."/>
            <person name="Grimwood J."/>
            <person name="Hayes R.D."/>
            <person name="Graham S.W."/>
            <person name="Gunter L.E."/>
            <person name="McDaniel S.F."/>
            <person name="Hoernstein S.N.W."/>
            <person name="Larsson A."/>
            <person name="Li F.W."/>
            <person name="Perroud P.F."/>
            <person name="Phillips J."/>
            <person name="Ranjan P."/>
            <person name="Rokshar D.S."/>
            <person name="Rothfels C.J."/>
            <person name="Schneider L."/>
            <person name="Shu S."/>
            <person name="Stevenson D.W."/>
            <person name="Thummler F."/>
            <person name="Tillich M."/>
            <person name="Villarreal Aguilar J.C."/>
            <person name="Widiez T."/>
            <person name="Wong G.K."/>
            <person name="Wymore A."/>
            <person name="Zhang Y."/>
            <person name="Zimmer A.D."/>
            <person name="Quatrano R.S."/>
            <person name="Mayer K.F.X."/>
            <person name="Goodstein D."/>
            <person name="Casacuberta J.M."/>
            <person name="Vandepoele K."/>
            <person name="Reski R."/>
            <person name="Cuming A.C."/>
            <person name="Tuskan G.A."/>
            <person name="Maumus F."/>
            <person name="Salse J."/>
            <person name="Schmutz J."/>
            <person name="Rensing S.A."/>
        </authorList>
    </citation>
    <scope>NUCLEOTIDE SEQUENCE [LARGE SCALE GENOMIC DNA]</scope>
    <source>
        <strain evidence="15 16">cv. Gransden 2004</strain>
    </source>
</reference>
<keyword evidence="4 11" id="KW-0547">Nucleotide-binding</keyword>
<dbReference type="SMART" id="SM00512">
    <property type="entry name" value="Skp1"/>
    <property type="match status" value="1"/>
</dbReference>
<dbReference type="GO" id="GO:0051015">
    <property type="term" value="F:actin filament binding"/>
    <property type="evidence" value="ECO:0000318"/>
    <property type="project" value="GO_Central"/>
</dbReference>
<dbReference type="AlphaFoldDB" id="A0A7I4EQH5"/>
<evidence type="ECO:0000256" key="12">
    <source>
        <dbReference type="SAM" id="MobiDB-lite"/>
    </source>
</evidence>
<dbReference type="InterPro" id="IPR011333">
    <property type="entry name" value="SKP1/BTB/POZ_sf"/>
</dbReference>
<evidence type="ECO:0000256" key="10">
    <source>
        <dbReference type="ARBA" id="ARBA00023203"/>
    </source>
</evidence>
<feature type="region of interest" description="Disordered" evidence="12">
    <location>
        <begin position="940"/>
        <end position="998"/>
    </location>
</feature>
<dbReference type="Pfam" id="PF00063">
    <property type="entry name" value="Myosin_head"/>
    <property type="match status" value="1"/>
</dbReference>
<dbReference type="InterPro" id="IPR000048">
    <property type="entry name" value="IQ_motif_EF-hand-BS"/>
</dbReference>
<dbReference type="EMBL" id="ABEU02000009">
    <property type="status" value="NOT_ANNOTATED_CDS"/>
    <property type="molecule type" value="Genomic_DNA"/>
</dbReference>
<evidence type="ECO:0000256" key="9">
    <source>
        <dbReference type="ARBA" id="ARBA00023175"/>
    </source>
</evidence>
<feature type="compositionally biased region" description="Basic residues" evidence="12">
    <location>
        <begin position="944"/>
        <end position="957"/>
    </location>
</feature>
<dbReference type="KEGG" id="ppp:112286932"/>
<evidence type="ECO:0000256" key="11">
    <source>
        <dbReference type="PROSITE-ProRule" id="PRU00782"/>
    </source>
</evidence>
<dbReference type="SMART" id="SM00242">
    <property type="entry name" value="MYSc"/>
    <property type="match status" value="1"/>
</dbReference>
<protein>
    <recommendedName>
        <fullName evidence="17">Myosin motor domain-containing protein</fullName>
    </recommendedName>
</protein>
<dbReference type="InParanoid" id="A0A7I4EQH5"/>
<dbReference type="CDD" id="cd23767">
    <property type="entry name" value="IQCD"/>
    <property type="match status" value="1"/>
</dbReference>
<dbReference type="Gene3D" id="1.10.10.820">
    <property type="match status" value="1"/>
</dbReference>
<dbReference type="InterPro" id="IPR016072">
    <property type="entry name" value="Skp1_comp_dimer"/>
</dbReference>
<evidence type="ECO:0000256" key="8">
    <source>
        <dbReference type="ARBA" id="ARBA00023123"/>
    </source>
</evidence>
<dbReference type="GO" id="GO:0016459">
    <property type="term" value="C:myosin complex"/>
    <property type="evidence" value="ECO:0007669"/>
    <property type="project" value="UniProtKB-KW"/>
</dbReference>
<gene>
    <name evidence="15" type="primary">LOC112286932</name>
</gene>
<comment type="pathway">
    <text evidence="1">Protein modification; protein ubiquitination.</text>
</comment>
<dbReference type="EnsemblPlants" id="Pp3c9_25390V3.3">
    <property type="protein sequence ID" value="Pp3c9_25390V3.3"/>
    <property type="gene ID" value="Pp3c9_25390"/>
</dbReference>